<dbReference type="PANTHER" id="PTHR38590">
    <property type="entry name" value="BLL0828 PROTEIN"/>
    <property type="match status" value="1"/>
</dbReference>
<dbReference type="Pfam" id="PF04480">
    <property type="entry name" value="DUF559"/>
    <property type="match status" value="1"/>
</dbReference>
<accession>A0ABU9HTW5</accession>
<evidence type="ECO:0000313" key="2">
    <source>
        <dbReference type="EMBL" id="MEL1243603.1"/>
    </source>
</evidence>
<dbReference type="InterPro" id="IPR007569">
    <property type="entry name" value="DUF559"/>
</dbReference>
<keyword evidence="2" id="KW-0378">Hydrolase</keyword>
<organism evidence="2 3">
    <name type="scientific">Flavobacterium arundinis</name>
    <dbReference type="NCBI Taxonomy" id="3139143"/>
    <lineage>
        <taxon>Bacteria</taxon>
        <taxon>Pseudomonadati</taxon>
        <taxon>Bacteroidota</taxon>
        <taxon>Flavobacteriia</taxon>
        <taxon>Flavobacteriales</taxon>
        <taxon>Flavobacteriaceae</taxon>
        <taxon>Flavobacterium</taxon>
    </lineage>
</organism>
<evidence type="ECO:0000259" key="1">
    <source>
        <dbReference type="Pfam" id="PF04480"/>
    </source>
</evidence>
<dbReference type="PANTHER" id="PTHR38590:SF1">
    <property type="entry name" value="BLL0828 PROTEIN"/>
    <property type="match status" value="1"/>
</dbReference>
<keyword evidence="2" id="KW-0255">Endonuclease</keyword>
<dbReference type="GO" id="GO:0004519">
    <property type="term" value="F:endonuclease activity"/>
    <property type="evidence" value="ECO:0007669"/>
    <property type="project" value="UniProtKB-KW"/>
</dbReference>
<keyword evidence="2" id="KW-0540">Nuclease</keyword>
<dbReference type="InterPro" id="IPR047216">
    <property type="entry name" value="Endonuclease_DUF559_bact"/>
</dbReference>
<dbReference type="RefSeq" id="WP_341695919.1">
    <property type="nucleotide sequence ID" value="NZ_JBBYHR010000002.1"/>
</dbReference>
<sequence length="139" mass="16511">MEKEIVTHIRDIPIYRNYTENIPYNPALSGRARALRKSGVISEVTFWIQVHKKKFFNIDFDRQKIIGNYIVDFYIKTLSLIIEIDGTSHNDKDVYDEKRDAYFISQGLRIYKISDLRVKHDLDNVMRELESFIIDNYSS</sequence>
<dbReference type="CDD" id="cd01038">
    <property type="entry name" value="Endonuclease_DUF559"/>
    <property type="match status" value="1"/>
</dbReference>
<gene>
    <name evidence="2" type="ORF">AAEO56_04965</name>
</gene>
<name>A0ABU9HTW5_9FLAO</name>
<evidence type="ECO:0000313" key="3">
    <source>
        <dbReference type="Proteomes" id="UP001464555"/>
    </source>
</evidence>
<proteinExistence type="predicted"/>
<dbReference type="Proteomes" id="UP001464555">
    <property type="component" value="Unassembled WGS sequence"/>
</dbReference>
<dbReference type="EMBL" id="JBBYHR010000002">
    <property type="protein sequence ID" value="MEL1243603.1"/>
    <property type="molecule type" value="Genomic_DNA"/>
</dbReference>
<comment type="caution">
    <text evidence="2">The sequence shown here is derived from an EMBL/GenBank/DDBJ whole genome shotgun (WGS) entry which is preliminary data.</text>
</comment>
<protein>
    <submittedName>
        <fullName evidence="2">Endonuclease domain-containing protein</fullName>
    </submittedName>
</protein>
<keyword evidence="3" id="KW-1185">Reference proteome</keyword>
<dbReference type="SUPFAM" id="SSF52980">
    <property type="entry name" value="Restriction endonuclease-like"/>
    <property type="match status" value="1"/>
</dbReference>
<feature type="domain" description="DUF559" evidence="1">
    <location>
        <begin position="30"/>
        <end position="130"/>
    </location>
</feature>
<dbReference type="Gene3D" id="3.40.960.10">
    <property type="entry name" value="VSR Endonuclease"/>
    <property type="match status" value="1"/>
</dbReference>
<dbReference type="InterPro" id="IPR011335">
    <property type="entry name" value="Restrct_endonuc-II-like"/>
</dbReference>
<reference evidence="2 3" key="1">
    <citation type="submission" date="2024-04" db="EMBL/GenBank/DDBJ databases">
        <title>Flavobacterium sp. DGU11 16S ribosomal RNA gene Genome sequencing and assembly.</title>
        <authorList>
            <person name="Park S."/>
        </authorList>
    </citation>
    <scope>NUCLEOTIDE SEQUENCE [LARGE SCALE GENOMIC DNA]</scope>
    <source>
        <strain evidence="2 3">DGU11</strain>
    </source>
</reference>